<evidence type="ECO:0000313" key="4">
    <source>
        <dbReference type="Proteomes" id="UP000271339"/>
    </source>
</evidence>
<dbReference type="RefSeq" id="WP_121906777.1">
    <property type="nucleotide sequence ID" value="NZ_REFC01000012.1"/>
</dbReference>
<sequence>MLCPKNLIKRASVLLILLIISAFNGYGQGITVESFNPYDNTIVGEDMYVGVIITSTYEISDVEAVVNGNTIQLTSVGNSAFEGTLSLIGVPQGVQTLQITATDVFDNTGTQNIIIIFDTKPEINVVLPLDHSVARPELVFDFDGTDIENDLPVSLSYKVEIYDDNGNLIYSLSSGSAILQVVDFSFFLNREMRMFLSVTDARGQTTSVTRQVYVDTSETLIEEYTVENEIMDFDGNNLLFVERNDVFHNSQLKYGLKAVSKVDMNTNLVTDIPLSTIIPLQGNGAFKLLDQAVIFSGNDFEYLSRGHRFIWNTNSTTQIGYTGIPDYDDENHIVQLPTNPIVGDDLMFSLYVCEYIEISPGTYLQVCQPHYFLQEVADPLNVSFLDGFHGEEDYDSIEKRVDNNNILYYDDEGNIVLLNNGIKEYITTDGITDELKNRDVMSDGTSYVYVKDLDGDYFSTVLFDGTEEIELREVGEDYLYDAYYKINNGYIAFNKKGNLGQELIMLRKPTGETVIAAPFGTNSYIEALNELGEIIFATDNNRYLYTGDGDLFQISNNNTLGSPYYYNDQWYIAMGNTLFSIDTSVILPVTNHDLTNHEQVVIYPNPATNEINVKLDYTSTNEKLPYTIVNIMGQEVLNGDISGQSTDSNKLDLSGLNTGVYFLNISVSDNSITKKIIKK</sequence>
<proteinExistence type="predicted"/>
<evidence type="ECO:0000256" key="1">
    <source>
        <dbReference type="ARBA" id="ARBA00022729"/>
    </source>
</evidence>
<dbReference type="Proteomes" id="UP000271339">
    <property type="component" value="Unassembled WGS sequence"/>
</dbReference>
<keyword evidence="4" id="KW-1185">Reference proteome</keyword>
<accession>A0A3L9YWZ1</accession>
<reference evidence="3 4" key="1">
    <citation type="submission" date="2018-10" db="EMBL/GenBank/DDBJ databases">
        <title>Genomic Encyclopedia of Archaeal and Bacterial Type Strains, Phase II (KMG-II): from individual species to whole genera.</title>
        <authorList>
            <person name="Goeker M."/>
        </authorList>
    </citation>
    <scope>NUCLEOTIDE SEQUENCE [LARGE SCALE GENOMIC DNA]</scope>
    <source>
        <strain evidence="3 4">DSM 23424</strain>
    </source>
</reference>
<dbReference type="Pfam" id="PF18962">
    <property type="entry name" value="Por_Secre_tail"/>
    <property type="match status" value="1"/>
</dbReference>
<name>A0A3L9YWZ1_9FLAO</name>
<dbReference type="AlphaFoldDB" id="A0A3L9YWZ1"/>
<dbReference type="NCBIfam" id="TIGR04183">
    <property type="entry name" value="Por_Secre_tail"/>
    <property type="match status" value="1"/>
</dbReference>
<feature type="domain" description="Secretion system C-terminal sorting" evidence="2">
    <location>
        <begin position="602"/>
        <end position="677"/>
    </location>
</feature>
<dbReference type="InterPro" id="IPR026444">
    <property type="entry name" value="Secre_tail"/>
</dbReference>
<keyword evidence="1" id="KW-0732">Signal</keyword>
<dbReference type="OrthoDB" id="1446312at2"/>
<dbReference type="EMBL" id="REFC01000012">
    <property type="protein sequence ID" value="RMA64320.1"/>
    <property type="molecule type" value="Genomic_DNA"/>
</dbReference>
<organism evidence="3 4">
    <name type="scientific">Ulvibacter antarcticus</name>
    <dbReference type="NCBI Taxonomy" id="442714"/>
    <lineage>
        <taxon>Bacteria</taxon>
        <taxon>Pseudomonadati</taxon>
        <taxon>Bacteroidota</taxon>
        <taxon>Flavobacteriia</taxon>
        <taxon>Flavobacteriales</taxon>
        <taxon>Flavobacteriaceae</taxon>
        <taxon>Ulvibacter</taxon>
    </lineage>
</organism>
<gene>
    <name evidence="3" type="ORF">BXY75_1193</name>
</gene>
<evidence type="ECO:0000313" key="3">
    <source>
        <dbReference type="EMBL" id="RMA64320.1"/>
    </source>
</evidence>
<protein>
    <submittedName>
        <fullName evidence="3">Putative secreted protein (Por secretion system target)</fullName>
    </submittedName>
</protein>
<evidence type="ECO:0000259" key="2">
    <source>
        <dbReference type="Pfam" id="PF18962"/>
    </source>
</evidence>
<comment type="caution">
    <text evidence="3">The sequence shown here is derived from an EMBL/GenBank/DDBJ whole genome shotgun (WGS) entry which is preliminary data.</text>
</comment>